<evidence type="ECO:0000313" key="5">
    <source>
        <dbReference type="Proteomes" id="UP000799767"/>
    </source>
</evidence>
<dbReference type="GeneID" id="54479109"/>
<evidence type="ECO:0000259" key="3">
    <source>
        <dbReference type="Pfam" id="PF05368"/>
    </source>
</evidence>
<dbReference type="InterPro" id="IPR008030">
    <property type="entry name" value="NmrA-like"/>
</dbReference>
<dbReference type="OrthoDB" id="300709at2759"/>
<proteinExistence type="inferred from homology"/>
<protein>
    <recommendedName>
        <fullName evidence="3">NmrA-like domain-containing protein</fullName>
    </recommendedName>
</protein>
<dbReference type="Pfam" id="PF05368">
    <property type="entry name" value="NmrA"/>
    <property type="match status" value="1"/>
</dbReference>
<dbReference type="Proteomes" id="UP000799767">
    <property type="component" value="Unassembled WGS sequence"/>
</dbReference>
<gene>
    <name evidence="4" type="ORF">BDY17DRAFT_346591</name>
</gene>
<sequence length="362" mass="40136">MAPPKVFVIGGTGAQGIPVIRGLVQDGAYSVRALTRDPKSPRAAHLLSLDNVELVEGTFANEAHLRKGLDGCEFAFVNIDGFNAGEKTEMFWAVRAYELAVEVGIRFFVYGNLDYAYKKGGYNPMFRTGHYDGKGRVGEWILQQTKANGERTGAALFTTGPYFEMALGAGTPMSPSIEDGIVTWRMPIGQGAIPFVSLDDCAYYVRWLFDHQSEATGMDLEVAVEHVDPREMAQAFTKVTGEPARYEAIDLDAFWTTTPFGRSAELPAGYNADASDPATMNMRTNFSGFFNCFKHSAGNTGVIRRDYALLDRIHPNRIRSAEEFFRREDEKKRAAGFDGIYHTVQNLIPVLKVREDGRKGIL</sequence>
<dbReference type="GO" id="GO:0005634">
    <property type="term" value="C:nucleus"/>
    <property type="evidence" value="ECO:0007669"/>
    <property type="project" value="TreeGrafter"/>
</dbReference>
<keyword evidence="2" id="KW-0521">NADP</keyword>
<dbReference type="InterPro" id="IPR051164">
    <property type="entry name" value="NmrA-like_oxidored"/>
</dbReference>
<dbReference type="RefSeq" id="XP_033589092.1">
    <property type="nucleotide sequence ID" value="XM_033738107.1"/>
</dbReference>
<name>A0A6A6PRA5_9PEZI</name>
<dbReference type="PANTHER" id="PTHR42748">
    <property type="entry name" value="NITROGEN METABOLITE REPRESSION PROTEIN NMRA FAMILY MEMBER"/>
    <property type="match status" value="1"/>
</dbReference>
<dbReference type="EMBL" id="MU001636">
    <property type="protein sequence ID" value="KAF2482522.1"/>
    <property type="molecule type" value="Genomic_DNA"/>
</dbReference>
<dbReference type="InterPro" id="IPR036291">
    <property type="entry name" value="NAD(P)-bd_dom_sf"/>
</dbReference>
<dbReference type="AlphaFoldDB" id="A0A6A6PRA5"/>
<reference evidence="4" key="1">
    <citation type="journal article" date="2020" name="Stud. Mycol.">
        <title>101 Dothideomycetes genomes: a test case for predicting lifestyles and emergence of pathogens.</title>
        <authorList>
            <person name="Haridas S."/>
            <person name="Albert R."/>
            <person name="Binder M."/>
            <person name="Bloem J."/>
            <person name="Labutti K."/>
            <person name="Salamov A."/>
            <person name="Andreopoulos B."/>
            <person name="Baker S."/>
            <person name="Barry K."/>
            <person name="Bills G."/>
            <person name="Bluhm B."/>
            <person name="Cannon C."/>
            <person name="Castanera R."/>
            <person name="Culley D."/>
            <person name="Daum C."/>
            <person name="Ezra D."/>
            <person name="Gonzalez J."/>
            <person name="Henrissat B."/>
            <person name="Kuo A."/>
            <person name="Liang C."/>
            <person name="Lipzen A."/>
            <person name="Lutzoni F."/>
            <person name="Magnuson J."/>
            <person name="Mondo S."/>
            <person name="Nolan M."/>
            <person name="Ohm R."/>
            <person name="Pangilinan J."/>
            <person name="Park H.-J."/>
            <person name="Ramirez L."/>
            <person name="Alfaro M."/>
            <person name="Sun H."/>
            <person name="Tritt A."/>
            <person name="Yoshinaga Y."/>
            <person name="Zwiers L.-H."/>
            <person name="Turgeon B."/>
            <person name="Goodwin S."/>
            <person name="Spatafora J."/>
            <person name="Crous P."/>
            <person name="Grigoriev I."/>
        </authorList>
    </citation>
    <scope>NUCLEOTIDE SEQUENCE</scope>
    <source>
        <strain evidence="4">CBS 113389</strain>
    </source>
</reference>
<organism evidence="4 5">
    <name type="scientific">Neohortaea acidophila</name>
    <dbReference type="NCBI Taxonomy" id="245834"/>
    <lineage>
        <taxon>Eukaryota</taxon>
        <taxon>Fungi</taxon>
        <taxon>Dikarya</taxon>
        <taxon>Ascomycota</taxon>
        <taxon>Pezizomycotina</taxon>
        <taxon>Dothideomycetes</taxon>
        <taxon>Dothideomycetidae</taxon>
        <taxon>Mycosphaerellales</taxon>
        <taxon>Teratosphaeriaceae</taxon>
        <taxon>Neohortaea</taxon>
    </lineage>
</organism>
<dbReference type="SUPFAM" id="SSF51735">
    <property type="entry name" value="NAD(P)-binding Rossmann-fold domains"/>
    <property type="match status" value="1"/>
</dbReference>
<keyword evidence="5" id="KW-1185">Reference proteome</keyword>
<dbReference type="Gene3D" id="3.40.50.720">
    <property type="entry name" value="NAD(P)-binding Rossmann-like Domain"/>
    <property type="match status" value="1"/>
</dbReference>
<dbReference type="PANTHER" id="PTHR42748:SF14">
    <property type="entry name" value="SNOAL-LIKE DOMAIN-CONTAINING PROTEIN"/>
    <property type="match status" value="1"/>
</dbReference>
<dbReference type="Gene3D" id="3.90.25.10">
    <property type="entry name" value="UDP-galactose 4-epimerase, domain 1"/>
    <property type="match status" value="1"/>
</dbReference>
<evidence type="ECO:0000313" key="4">
    <source>
        <dbReference type="EMBL" id="KAF2482522.1"/>
    </source>
</evidence>
<evidence type="ECO:0000256" key="1">
    <source>
        <dbReference type="ARBA" id="ARBA00006328"/>
    </source>
</evidence>
<accession>A0A6A6PRA5</accession>
<feature type="domain" description="NmrA-like" evidence="3">
    <location>
        <begin position="5"/>
        <end position="266"/>
    </location>
</feature>
<evidence type="ECO:0000256" key="2">
    <source>
        <dbReference type="ARBA" id="ARBA00022857"/>
    </source>
</evidence>
<comment type="similarity">
    <text evidence="1">Belongs to the NmrA-type oxidoreductase family.</text>
</comment>